<organism evidence="1 2">
    <name type="scientific">Microbacterium imperiale</name>
    <dbReference type="NCBI Taxonomy" id="33884"/>
    <lineage>
        <taxon>Bacteria</taxon>
        <taxon>Bacillati</taxon>
        <taxon>Actinomycetota</taxon>
        <taxon>Actinomycetes</taxon>
        <taxon>Micrococcales</taxon>
        <taxon>Microbacteriaceae</taxon>
        <taxon>Microbacterium</taxon>
    </lineage>
</organism>
<dbReference type="InterPro" id="IPR025101">
    <property type="entry name" value="DUF4012"/>
</dbReference>
<protein>
    <recommendedName>
        <fullName evidence="3">Peptide synthetase</fullName>
    </recommendedName>
</protein>
<dbReference type="Pfam" id="PF13196">
    <property type="entry name" value="DUF4012"/>
    <property type="match status" value="1"/>
</dbReference>
<accession>A0A9W6HGC5</accession>
<reference evidence="1" key="2">
    <citation type="submission" date="2023-01" db="EMBL/GenBank/DDBJ databases">
        <authorList>
            <person name="Sun Q."/>
            <person name="Evtushenko L."/>
        </authorList>
    </citation>
    <scope>NUCLEOTIDE SEQUENCE</scope>
    <source>
        <strain evidence="1">VKM Ac-1447</strain>
    </source>
</reference>
<evidence type="ECO:0000313" key="2">
    <source>
        <dbReference type="Proteomes" id="UP001142317"/>
    </source>
</evidence>
<dbReference type="RefSeq" id="WP_271174902.1">
    <property type="nucleotide sequence ID" value="NZ_BSEO01000002.1"/>
</dbReference>
<proteinExistence type="predicted"/>
<gene>
    <name evidence="1" type="ORF">GCM10017586_12300</name>
</gene>
<dbReference type="Proteomes" id="UP001142317">
    <property type="component" value="Unassembled WGS sequence"/>
</dbReference>
<sequence length="599" mass="61075">MPNAVSSRPLRRAQLALIAVAAAFLLAVVVLAAWVGIRGALAYGELREVESSARTAVDSIADPAAAAPHIADVAEHAANARDLTSDPLWRLAEGAPWIGPQLSAVATIAAAADDVARDGLVPLADVASAFSADAFRPVDGRIDTAIFTEIAGPARAGADTVADAAASVSALDDTPLLAPVRSAVDEVATLLDTGATATDALARAATLLPAMLGASGERTYLVAFQNNAEWRSMGGIVGAMAVIRTADGRIELTGQGSSSDFRNFGEPVLPLDPEIERIYETRPGRYIQNVTQIPDFTVGAPLAREMWLRESGQSVDGVIATDPVALSYILEATGPVELPTGDVLSSENAVALLLNDVYARYEDPRAQDAFFAAASAAVFERLAAGAADPATLISALGRAGDQRRLLLWSAVPEDQAVLADTTLAGTLPASDDDTAAFGVFLNDGTGSKMDYYLTADTRLTWGSCTTDGRGAGAAPLTLDVTLTNNAPADAATALPEYVTGGGAFGVPPGVARTVAYLYLPEGYALSSAVRSDGAGFGGGSHAGRQVMVFSSDLAPGQSVTATLTVTPDGGVGVSSASAAVTPTIDANRPTIVVAGCGGA</sequence>
<dbReference type="AlphaFoldDB" id="A0A9W6HGC5"/>
<keyword evidence="2" id="KW-1185">Reference proteome</keyword>
<dbReference type="EMBL" id="BSEO01000002">
    <property type="protein sequence ID" value="GLJ79548.1"/>
    <property type="molecule type" value="Genomic_DNA"/>
</dbReference>
<name>A0A9W6HGC5_9MICO</name>
<evidence type="ECO:0008006" key="3">
    <source>
        <dbReference type="Google" id="ProtNLM"/>
    </source>
</evidence>
<comment type="caution">
    <text evidence="1">The sequence shown here is derived from an EMBL/GenBank/DDBJ whole genome shotgun (WGS) entry which is preliminary data.</text>
</comment>
<reference evidence="1" key="1">
    <citation type="journal article" date="2014" name="Int. J. Syst. Evol. Microbiol.">
        <title>Complete genome sequence of Corynebacterium casei LMG S-19264T (=DSM 44701T), isolated from a smear-ripened cheese.</title>
        <authorList>
            <consortium name="US DOE Joint Genome Institute (JGI-PGF)"/>
            <person name="Walter F."/>
            <person name="Albersmeier A."/>
            <person name="Kalinowski J."/>
            <person name="Ruckert C."/>
        </authorList>
    </citation>
    <scope>NUCLEOTIDE SEQUENCE</scope>
    <source>
        <strain evidence="1">VKM Ac-1447</strain>
    </source>
</reference>
<evidence type="ECO:0000313" key="1">
    <source>
        <dbReference type="EMBL" id="GLJ79548.1"/>
    </source>
</evidence>